<feature type="region of interest" description="Disordered" evidence="1">
    <location>
        <begin position="51"/>
        <end position="73"/>
    </location>
</feature>
<keyword evidence="3" id="KW-1185">Reference proteome</keyword>
<gene>
    <name evidence="2" type="ORF">EDD42_3925</name>
</gene>
<dbReference type="AlphaFoldDB" id="A0A3N2BLR2"/>
<dbReference type="Proteomes" id="UP000266915">
    <property type="component" value="Unassembled WGS sequence"/>
</dbReference>
<evidence type="ECO:0000256" key="1">
    <source>
        <dbReference type="SAM" id="MobiDB-lite"/>
    </source>
</evidence>
<evidence type="ECO:0000313" key="2">
    <source>
        <dbReference type="EMBL" id="ROR75974.1"/>
    </source>
</evidence>
<evidence type="ECO:0000313" key="3">
    <source>
        <dbReference type="Proteomes" id="UP000266915"/>
    </source>
</evidence>
<sequence length="212" mass="21879">MVDMRKEVHGANSLKDVDLVVISYDNRVASKDGVVTTHYLDVRLHPEDKRAKGQTSLALVSKKDEKSPTGYNNSSRYTASQFASISEAAGANVTDLTDSAGTVVGKIYGVKADLLINNGELIANSKTLAPSELSVEPNAAGQDIRTQIFASMKAAKDAKAAAAPAVAAEAAPAEAASAAPAKPKTARKPRVAKPELATVAAGAPAADQPELG</sequence>
<dbReference type="EMBL" id="RKHL01000002">
    <property type="protein sequence ID" value="ROR75974.1"/>
    <property type="molecule type" value="Genomic_DNA"/>
</dbReference>
<feature type="region of interest" description="Disordered" evidence="1">
    <location>
        <begin position="172"/>
        <end position="212"/>
    </location>
</feature>
<protein>
    <submittedName>
        <fullName evidence="2">Uncharacterized protein</fullName>
    </submittedName>
</protein>
<accession>A0A3N2BLR2</accession>
<organism evidence="2 3">
    <name type="scientific">Plantibacter flavus</name>
    <dbReference type="NCBI Taxonomy" id="150123"/>
    <lineage>
        <taxon>Bacteria</taxon>
        <taxon>Bacillati</taxon>
        <taxon>Actinomycetota</taxon>
        <taxon>Actinomycetes</taxon>
        <taxon>Micrococcales</taxon>
        <taxon>Microbacteriaceae</taxon>
        <taxon>Plantibacter</taxon>
    </lineage>
</organism>
<name>A0A3N2BLR2_9MICO</name>
<proteinExistence type="predicted"/>
<reference evidence="2 3" key="1">
    <citation type="submission" date="2018-11" db="EMBL/GenBank/DDBJ databases">
        <title>Sequencing the genomes of 1000 actinobacteria strains.</title>
        <authorList>
            <person name="Klenk H.-P."/>
        </authorList>
    </citation>
    <scope>NUCLEOTIDE SEQUENCE [LARGE SCALE GENOMIC DNA]</scope>
    <source>
        <strain evidence="2 3">DSM 14012</strain>
    </source>
</reference>
<dbReference type="RefSeq" id="WP_085514240.1">
    <property type="nucleotide sequence ID" value="NZ_FXAP01000007.1"/>
</dbReference>
<comment type="caution">
    <text evidence="2">The sequence shown here is derived from an EMBL/GenBank/DDBJ whole genome shotgun (WGS) entry which is preliminary data.</text>
</comment>
<feature type="compositionally biased region" description="Low complexity" evidence="1">
    <location>
        <begin position="172"/>
        <end position="183"/>
    </location>
</feature>